<evidence type="ECO:0000256" key="2">
    <source>
        <dbReference type="SAM" id="MobiDB-lite"/>
    </source>
</evidence>
<dbReference type="Pfam" id="PF03548">
    <property type="entry name" value="LolA"/>
    <property type="match status" value="1"/>
</dbReference>
<dbReference type="InterPro" id="IPR029046">
    <property type="entry name" value="LolA/LolB/LppX"/>
</dbReference>
<gene>
    <name evidence="4" type="ORF">AVDCRST_MAG11-2575</name>
</gene>
<feature type="signal peptide" evidence="3">
    <location>
        <begin position="1"/>
        <end position="23"/>
    </location>
</feature>
<dbReference type="PANTHER" id="PTHR35869">
    <property type="entry name" value="OUTER-MEMBRANE LIPOPROTEIN CARRIER PROTEIN"/>
    <property type="match status" value="1"/>
</dbReference>
<name>A0A6J4LNI1_9BACT</name>
<dbReference type="CDD" id="cd16325">
    <property type="entry name" value="LolA"/>
    <property type="match status" value="1"/>
</dbReference>
<dbReference type="SUPFAM" id="SSF89392">
    <property type="entry name" value="Prokaryotic lipoproteins and lipoprotein localization factors"/>
    <property type="match status" value="1"/>
</dbReference>
<accession>A0A6J4LNI1</accession>
<feature type="chain" id="PRO_5027032085" description="Outer-membrane lipoprotein carrier protein" evidence="3">
    <location>
        <begin position="24"/>
        <end position="238"/>
    </location>
</feature>
<dbReference type="PANTHER" id="PTHR35869:SF1">
    <property type="entry name" value="OUTER-MEMBRANE LIPOPROTEIN CARRIER PROTEIN"/>
    <property type="match status" value="1"/>
</dbReference>
<dbReference type="AlphaFoldDB" id="A0A6J4LNI1"/>
<evidence type="ECO:0000313" key="4">
    <source>
        <dbReference type="EMBL" id="CAA9333734.1"/>
    </source>
</evidence>
<evidence type="ECO:0000256" key="1">
    <source>
        <dbReference type="ARBA" id="ARBA00022729"/>
    </source>
</evidence>
<evidence type="ECO:0000256" key="3">
    <source>
        <dbReference type="SAM" id="SignalP"/>
    </source>
</evidence>
<feature type="region of interest" description="Disordered" evidence="2">
    <location>
        <begin position="20"/>
        <end position="39"/>
    </location>
</feature>
<evidence type="ECO:0008006" key="5">
    <source>
        <dbReference type="Google" id="ProtNLM"/>
    </source>
</evidence>
<keyword evidence="1 3" id="KW-0732">Signal</keyword>
<reference evidence="4" key="1">
    <citation type="submission" date="2020-02" db="EMBL/GenBank/DDBJ databases">
        <authorList>
            <person name="Meier V. D."/>
        </authorList>
    </citation>
    <scope>NUCLEOTIDE SEQUENCE</scope>
    <source>
        <strain evidence="4">AVDCRST_MAG11</strain>
    </source>
</reference>
<sequence>MTRHRLLCTALATAAVAALPASAQTPRATPPAAAQRDGAVDATLDRAARAYKGAKSIRASFEQTLTNPLTGSNTVQTGELFQQGKRWSARFRNPPGDRYVLDGRTFWIYTPSSAPRQALRLALDPEAVANFDLVQQLATKPKQQFVITAAGAATVNGRPTRALQLVPRKESRLAKAIVWVDDRDGTVRQFELTETTGLVRRVRLSDVRFNAPIPAAEFAFTPPAGVRVIEQPGGNGVR</sequence>
<organism evidence="4">
    <name type="scientific">uncultured Gemmatimonadaceae bacterium</name>
    <dbReference type="NCBI Taxonomy" id="246130"/>
    <lineage>
        <taxon>Bacteria</taxon>
        <taxon>Pseudomonadati</taxon>
        <taxon>Gemmatimonadota</taxon>
        <taxon>Gemmatimonadia</taxon>
        <taxon>Gemmatimonadales</taxon>
        <taxon>Gemmatimonadaceae</taxon>
        <taxon>environmental samples</taxon>
    </lineage>
</organism>
<dbReference type="InterPro" id="IPR004564">
    <property type="entry name" value="OM_lipoprot_carrier_LolA-like"/>
</dbReference>
<dbReference type="Gene3D" id="2.50.20.10">
    <property type="entry name" value="Lipoprotein localisation LolA/LolB/LppX"/>
    <property type="match status" value="1"/>
</dbReference>
<dbReference type="EMBL" id="CADCTU010000576">
    <property type="protein sequence ID" value="CAA9333734.1"/>
    <property type="molecule type" value="Genomic_DNA"/>
</dbReference>
<proteinExistence type="predicted"/>
<feature type="compositionally biased region" description="Low complexity" evidence="2">
    <location>
        <begin position="20"/>
        <end position="36"/>
    </location>
</feature>
<protein>
    <recommendedName>
        <fullName evidence="5">Outer-membrane lipoprotein carrier protein</fullName>
    </recommendedName>
</protein>